<evidence type="ECO:0000313" key="8">
    <source>
        <dbReference type="Proteomes" id="UP001142317"/>
    </source>
</evidence>
<dbReference type="PANTHER" id="PTHR37316:SF3">
    <property type="entry name" value="TEICHOIC ACID GLYCEROL-PHOSPHATE TRANSFERASE"/>
    <property type="match status" value="1"/>
</dbReference>
<evidence type="ECO:0000256" key="1">
    <source>
        <dbReference type="ARBA" id="ARBA00004202"/>
    </source>
</evidence>
<evidence type="ECO:0000313" key="7">
    <source>
        <dbReference type="EMBL" id="GLJ78969.1"/>
    </source>
</evidence>
<evidence type="ECO:0000256" key="6">
    <source>
        <dbReference type="ARBA" id="ARBA00023136"/>
    </source>
</evidence>
<dbReference type="EMBL" id="BSEO01000001">
    <property type="protein sequence ID" value="GLJ78969.1"/>
    <property type="molecule type" value="Genomic_DNA"/>
</dbReference>
<evidence type="ECO:0000256" key="3">
    <source>
        <dbReference type="ARBA" id="ARBA00022475"/>
    </source>
</evidence>
<dbReference type="GO" id="GO:0005886">
    <property type="term" value="C:plasma membrane"/>
    <property type="evidence" value="ECO:0007669"/>
    <property type="project" value="UniProtKB-SubCell"/>
</dbReference>
<dbReference type="GO" id="GO:0019350">
    <property type="term" value="P:teichoic acid biosynthetic process"/>
    <property type="evidence" value="ECO:0007669"/>
    <property type="project" value="UniProtKB-KW"/>
</dbReference>
<organism evidence="7 8">
    <name type="scientific">Microbacterium imperiale</name>
    <dbReference type="NCBI Taxonomy" id="33884"/>
    <lineage>
        <taxon>Bacteria</taxon>
        <taxon>Bacillati</taxon>
        <taxon>Actinomycetota</taxon>
        <taxon>Actinomycetes</taxon>
        <taxon>Micrococcales</taxon>
        <taxon>Microbacteriaceae</taxon>
        <taxon>Microbacterium</taxon>
    </lineage>
</organism>
<evidence type="ECO:0000256" key="4">
    <source>
        <dbReference type="ARBA" id="ARBA00022679"/>
    </source>
</evidence>
<evidence type="ECO:0000256" key="2">
    <source>
        <dbReference type="ARBA" id="ARBA00010488"/>
    </source>
</evidence>
<protein>
    <submittedName>
        <fullName evidence="7">Teichoic acid biosynthesis protein</fullName>
    </submittedName>
</protein>
<reference evidence="7" key="1">
    <citation type="journal article" date="2014" name="Int. J. Syst. Evol. Microbiol.">
        <title>Complete genome sequence of Corynebacterium casei LMG S-19264T (=DSM 44701T), isolated from a smear-ripened cheese.</title>
        <authorList>
            <consortium name="US DOE Joint Genome Institute (JGI-PGF)"/>
            <person name="Walter F."/>
            <person name="Albersmeier A."/>
            <person name="Kalinowski J."/>
            <person name="Ruckert C."/>
        </authorList>
    </citation>
    <scope>NUCLEOTIDE SEQUENCE</scope>
    <source>
        <strain evidence="7">VKM Ac-1447</strain>
    </source>
</reference>
<reference evidence="7" key="2">
    <citation type="submission" date="2023-01" db="EMBL/GenBank/DDBJ databases">
        <authorList>
            <person name="Sun Q."/>
            <person name="Evtushenko L."/>
        </authorList>
    </citation>
    <scope>NUCLEOTIDE SEQUENCE</scope>
    <source>
        <strain evidence="7">VKM Ac-1447</strain>
    </source>
</reference>
<gene>
    <name evidence="7" type="ORF">GCM10017586_06510</name>
</gene>
<dbReference type="Gene3D" id="3.40.50.11820">
    <property type="match status" value="1"/>
</dbReference>
<dbReference type="Proteomes" id="UP001142317">
    <property type="component" value="Unassembled WGS sequence"/>
</dbReference>
<proteinExistence type="inferred from homology"/>
<dbReference type="InterPro" id="IPR007554">
    <property type="entry name" value="Glycerophosphate_synth"/>
</dbReference>
<keyword evidence="3" id="KW-1003">Cell membrane</keyword>
<dbReference type="SUPFAM" id="SSF53756">
    <property type="entry name" value="UDP-Glycosyltransferase/glycogen phosphorylase"/>
    <property type="match status" value="1"/>
</dbReference>
<keyword evidence="4" id="KW-0808">Transferase</keyword>
<evidence type="ECO:0000256" key="5">
    <source>
        <dbReference type="ARBA" id="ARBA00022944"/>
    </source>
</evidence>
<sequence>MASFSFGAGNVGKLLRIPLYLAGRIATAVIPRSRGGWVFGCAVGIADGALALWQAAPRARAVWLVSTPQQAEEARRRGIPTAERDSLRGFWLTARARVVVITHGLGDVNRYGVHGAYIVQLWHGIPLKRIGLDSPVTTDPGRLGRIPGVRALLAAAYRRTQRQIALLPAASHLVRGRLESAFGLPDDHVPVLGEPRVDVLSPPDRDAARTGARARLEHLVGPLGGARVVLYAPTWRDGAPDPAIPTASDWAALISLLERTDAVLLVRSHPLGGGAYAPEPAHERVRSLGSDVVADVTPLLPALDVLVTDYSSLAYDAGLVPLGTLFLAPDVAAYTLTRGFYGSYAAVAGDDTAASWRDLMPSLEAVLTDPVEAQRRRDRAAALSARVHAWRDGGNARRVHDAIVAAVPAAGKEPA</sequence>
<comment type="caution">
    <text evidence="7">The sequence shown here is derived from an EMBL/GenBank/DDBJ whole genome shotgun (WGS) entry which is preliminary data.</text>
</comment>
<keyword evidence="5" id="KW-0777">Teichoic acid biosynthesis</keyword>
<dbReference type="InterPro" id="IPR051612">
    <property type="entry name" value="Teichoic_Acid_Biosynth"/>
</dbReference>
<dbReference type="GO" id="GO:0047355">
    <property type="term" value="F:CDP-glycerol glycerophosphotransferase activity"/>
    <property type="evidence" value="ECO:0007669"/>
    <property type="project" value="InterPro"/>
</dbReference>
<keyword evidence="8" id="KW-1185">Reference proteome</keyword>
<keyword evidence="6" id="KW-0472">Membrane</keyword>
<dbReference type="AlphaFoldDB" id="A0A9W6HF95"/>
<name>A0A9W6HF95_9MICO</name>
<accession>A0A9W6HF95</accession>
<dbReference type="RefSeq" id="WP_210004888.1">
    <property type="nucleotide sequence ID" value="NZ_BSEO01000001.1"/>
</dbReference>
<comment type="similarity">
    <text evidence="2">Belongs to the CDP-glycerol glycerophosphotransferase family.</text>
</comment>
<dbReference type="PANTHER" id="PTHR37316">
    <property type="entry name" value="TEICHOIC ACID GLYCEROL-PHOSPHATE PRIMASE"/>
    <property type="match status" value="1"/>
</dbReference>
<dbReference type="InterPro" id="IPR043149">
    <property type="entry name" value="TagF_N"/>
</dbReference>
<dbReference type="InterPro" id="IPR043148">
    <property type="entry name" value="TagF_C"/>
</dbReference>
<dbReference type="Gene3D" id="3.40.50.12580">
    <property type="match status" value="1"/>
</dbReference>
<comment type="subcellular location">
    <subcellularLocation>
        <location evidence="1">Cell membrane</location>
        <topology evidence="1">Peripheral membrane protein</topology>
    </subcellularLocation>
</comment>
<dbReference type="Pfam" id="PF04464">
    <property type="entry name" value="Glyphos_transf"/>
    <property type="match status" value="1"/>
</dbReference>